<feature type="transmembrane region" description="Helical" evidence="2">
    <location>
        <begin position="850"/>
        <end position="871"/>
    </location>
</feature>
<feature type="compositionally biased region" description="Pro residues" evidence="1">
    <location>
        <begin position="105"/>
        <end position="114"/>
    </location>
</feature>
<name>E6K1I6_PARDN</name>
<organism evidence="3 4">
    <name type="scientific">Parascardovia denticolens DSM 10105 = JCM 12538</name>
    <dbReference type="NCBI Taxonomy" id="864564"/>
    <lineage>
        <taxon>Bacteria</taxon>
        <taxon>Bacillati</taxon>
        <taxon>Actinomycetota</taxon>
        <taxon>Actinomycetes</taxon>
        <taxon>Bifidobacteriales</taxon>
        <taxon>Bifidobacteriaceae</taxon>
        <taxon>Parascardovia</taxon>
    </lineage>
</organism>
<feature type="compositionally biased region" description="Acidic residues" evidence="1">
    <location>
        <begin position="152"/>
        <end position="164"/>
    </location>
</feature>
<feature type="compositionally biased region" description="Low complexity" evidence="1">
    <location>
        <begin position="115"/>
        <end position="132"/>
    </location>
</feature>
<feature type="region of interest" description="Disordered" evidence="1">
    <location>
        <begin position="1"/>
        <end position="49"/>
    </location>
</feature>
<feature type="transmembrane region" description="Helical" evidence="2">
    <location>
        <begin position="811"/>
        <end position="830"/>
    </location>
</feature>
<protein>
    <submittedName>
        <fullName evidence="3">Uncharacterized protein</fullName>
    </submittedName>
</protein>
<dbReference type="EMBL" id="AEON01000001">
    <property type="protein sequence ID" value="EFT83667.1"/>
    <property type="molecule type" value="Genomic_DNA"/>
</dbReference>
<keyword evidence="4" id="KW-1185">Reference proteome</keyword>
<keyword evidence="2" id="KW-1133">Transmembrane helix</keyword>
<feature type="transmembrane region" description="Helical" evidence="2">
    <location>
        <begin position="907"/>
        <end position="928"/>
    </location>
</feature>
<dbReference type="eggNOG" id="COG1216">
    <property type="taxonomic scope" value="Bacteria"/>
</dbReference>
<comment type="caution">
    <text evidence="3">The sequence shown here is derived from an EMBL/GenBank/DDBJ whole genome shotgun (WGS) entry which is preliminary data.</text>
</comment>
<dbReference type="AlphaFoldDB" id="E6K1I6"/>
<dbReference type="HOGENOM" id="CLU_005856_0_0_11"/>
<dbReference type="InterPro" id="IPR029044">
    <property type="entry name" value="Nucleotide-diphossugar_trans"/>
</dbReference>
<dbReference type="Gene3D" id="3.90.550.10">
    <property type="entry name" value="Spore Coat Polysaccharide Biosynthesis Protein SpsA, Chain A"/>
    <property type="match status" value="1"/>
</dbReference>
<feature type="transmembrane region" description="Helical" evidence="2">
    <location>
        <begin position="967"/>
        <end position="991"/>
    </location>
</feature>
<feature type="region of interest" description="Disordered" evidence="1">
    <location>
        <begin position="82"/>
        <end position="164"/>
    </location>
</feature>
<feature type="compositionally biased region" description="Basic residues" evidence="1">
    <location>
        <begin position="32"/>
        <end position="43"/>
    </location>
</feature>
<feature type="transmembrane region" description="Helical" evidence="2">
    <location>
        <begin position="1023"/>
        <end position="1042"/>
    </location>
</feature>
<feature type="transmembrane region" description="Helical" evidence="2">
    <location>
        <begin position="595"/>
        <end position="614"/>
    </location>
</feature>
<feature type="transmembrane region" description="Helical" evidence="2">
    <location>
        <begin position="736"/>
        <end position="754"/>
    </location>
</feature>
<gene>
    <name evidence="3" type="ORF">HMPREF0620_0672</name>
</gene>
<feature type="transmembrane region" description="Helical" evidence="2">
    <location>
        <begin position="1219"/>
        <end position="1236"/>
    </location>
</feature>
<proteinExistence type="predicted"/>
<dbReference type="SUPFAM" id="SSF53448">
    <property type="entry name" value="Nucleotide-diphospho-sugar transferases"/>
    <property type="match status" value="1"/>
</dbReference>
<evidence type="ECO:0000313" key="4">
    <source>
        <dbReference type="Proteomes" id="UP000004946"/>
    </source>
</evidence>
<evidence type="ECO:0000256" key="1">
    <source>
        <dbReference type="SAM" id="MobiDB-lite"/>
    </source>
</evidence>
<feature type="transmembrane region" description="Helical" evidence="2">
    <location>
        <begin position="680"/>
        <end position="701"/>
    </location>
</feature>
<dbReference type="Proteomes" id="UP000004946">
    <property type="component" value="Chromosome"/>
</dbReference>
<evidence type="ECO:0000256" key="2">
    <source>
        <dbReference type="SAM" id="Phobius"/>
    </source>
</evidence>
<sequence>MLGAMVVSHRGPSAKSDSVQPLIVDQDWHLRDPKRRKNGRKVKKTSEFRPFFAPFPFQPIQWYSGNYAKGGAMTNPEDQIRETRGQGARSADPDLAETPGQAFSPPAPPRPPASSPKTSSVSSPSSSLSSKSTDSKNPGEPADEATGGVPDFESEGPQMEDEDETTYLYEEDRNQALPVDDCILAAMGGAMDGRTWSEDQRVESAVAAVITVEDDSRYLLRTLEALLSQNVLPGEIIIAQAAGGKRTGKMDLGPGREIAVPRHQEGHPDQEEPCRIHAISVKAGSFSETVNAALNQARDEGIISNHVTDLLLLHDDSRPVGTSYLEGLLETKEKNPSATVIGTKQMDWADRSLRNVGYFAAPGHKVASLVVDGEEDQEQYDDRSDVFAVSLSGALVNLNQWLHLSQGPYPFSTLGQSRDFCRRVCRSGGRVIISPQVRTAHRAARLEGVRDLRGRRVDDPVNEPSTSYGAQTKARDTYFYSDLPVWQWIFAWLGRWLFSLYACARLLGRKQVAEAGAELTAPWRDLFSLFTMISARIRVASQTSVPLRSLALLQASRGQMKTWKEKAFSAANQNDDALLNPLVRAHLAARRRVRYGWAGIMMVIALIMGLAANFPSLRSLLSFQAVSSPILLPSGASLRQVAESATTSWTYASGLGLPAAPAPFLLLLLCLCAVTGGHVAIAYDLIILLAAPFAALGFWALAGTVTRSNSIRVASSLAWVGLSILMGIYGQGNLPLLITTIFLPAGLAFTFKALGMYRTEYLSKPLPSAQHGACAALCLMVVCLCEPQYLPAFLLAYLAFFLLARSHKSYLLLIPLPSVIVLLPTVVDSLTRWGQGGWRQFFMDSMTPAVSSSGTVTAGGALIGSFARHLGVSGILTSSSSSSLTSGLIGLGLSSTVAAPLTGLLSWIVLVIVALVVLLALVSLFLPFALRLSRMVWTCVIAGVVVALIASRTTVSFDASGSPVAGSVLPGLLLALMGLLAGTCLVAGAGAKSFTALSRKRDDGKRAGTAGAAHSVALAGRGLLSFLFVLGTIAAVFIGMLAPSVSARLTPSTAQLPMVAQDYLAARQIRRILAVDASNPGEISYASMRTSRGDVIDLNPSAQARLVSSWLTGDSAARRGGVGAQDESIATALSRLAGEADSSAVASLSALGFGGIYLVKTNQGETAELISHLVSSDGTESVVSNEQGTYIRFAVDDTNTHGISLSGQTRAESSFWRKVWLWSMGIVGALYLLVAFPRRHRYSQEQA</sequence>
<dbReference type="eggNOG" id="COG5617">
    <property type="taxonomic scope" value="Bacteria"/>
</dbReference>
<reference evidence="3 4" key="1">
    <citation type="submission" date="2010-12" db="EMBL/GenBank/DDBJ databases">
        <authorList>
            <person name="Muzny D."/>
            <person name="Qin X."/>
            <person name="Buhay C."/>
            <person name="Dugan-Rocha S."/>
            <person name="Ding Y."/>
            <person name="Chen G."/>
            <person name="Hawes A."/>
            <person name="Holder M."/>
            <person name="Jhangiani S."/>
            <person name="Johnson A."/>
            <person name="Khan Z."/>
            <person name="Li Z."/>
            <person name="Liu W."/>
            <person name="Liu X."/>
            <person name="Perez L."/>
            <person name="Shen H."/>
            <person name="Wang Q."/>
            <person name="Watt J."/>
            <person name="Xi L."/>
            <person name="Xin Y."/>
            <person name="Zhou J."/>
            <person name="Deng J."/>
            <person name="Jiang H."/>
            <person name="Liu Y."/>
            <person name="Qu J."/>
            <person name="Song X.-Z."/>
            <person name="Zhang L."/>
            <person name="Villasana D."/>
            <person name="Johnson A."/>
            <person name="Liu J."/>
            <person name="Liyanage D."/>
            <person name="Lorensuhewa L."/>
            <person name="Robinson T."/>
            <person name="Song A."/>
            <person name="Song B.-B."/>
            <person name="Dinh H."/>
            <person name="Thornton R."/>
            <person name="Coyle M."/>
            <person name="Francisco L."/>
            <person name="Jackson L."/>
            <person name="Javaid M."/>
            <person name="Korchina V."/>
            <person name="Kovar C."/>
            <person name="Mata R."/>
            <person name="Mathew T."/>
            <person name="Ngo R."/>
            <person name="Nguyen L."/>
            <person name="Nguyen N."/>
            <person name="Okwuonu G."/>
            <person name="Ongeri F."/>
            <person name="Pham C."/>
            <person name="Simmons D."/>
            <person name="Wilczek-Boney K."/>
            <person name="Hale W."/>
            <person name="Jakkamsetti A."/>
            <person name="Pham P."/>
            <person name="Ruth R."/>
            <person name="San Lucas F."/>
            <person name="Warren J."/>
            <person name="Zhang J."/>
            <person name="Zhao Z."/>
            <person name="Zhou C."/>
            <person name="Zhu D."/>
            <person name="Lee S."/>
            <person name="Bess C."/>
            <person name="Blankenburg K."/>
            <person name="Forbes L."/>
            <person name="Fu Q."/>
            <person name="Gubbala S."/>
            <person name="Hirani K."/>
            <person name="Jayaseelan J.C."/>
            <person name="Lara F."/>
            <person name="Munidasa M."/>
            <person name="Palculict T."/>
            <person name="Patil S."/>
            <person name="Pu L.-L."/>
            <person name="Saada N."/>
            <person name="Tang L."/>
            <person name="Weissenberger G."/>
            <person name="Zhu Y."/>
            <person name="Hemphill L."/>
            <person name="Shang Y."/>
            <person name="Youmans B."/>
            <person name="Ayvaz T."/>
            <person name="Ross M."/>
            <person name="Santibanez J."/>
            <person name="Aqrawi P."/>
            <person name="Gross S."/>
            <person name="Joshi V."/>
            <person name="Fowler G."/>
            <person name="Nazareth L."/>
            <person name="Reid J."/>
            <person name="Worley K."/>
            <person name="Petrosino J."/>
            <person name="Highlander S."/>
            <person name="Gibbs R."/>
        </authorList>
    </citation>
    <scope>NUCLEOTIDE SEQUENCE [LARGE SCALE GENOMIC DNA]</scope>
    <source>
        <strain evidence="3 4">DSM 10105</strain>
    </source>
</reference>
<feature type="transmembrane region" description="Helical" evidence="2">
    <location>
        <begin position="485"/>
        <end position="504"/>
    </location>
</feature>
<feature type="transmembrane region" description="Helical" evidence="2">
    <location>
        <begin position="650"/>
        <end position="674"/>
    </location>
</feature>
<keyword evidence="2" id="KW-0472">Membrane</keyword>
<feature type="transmembrane region" description="Helical" evidence="2">
    <location>
        <begin position="935"/>
        <end position="955"/>
    </location>
</feature>
<evidence type="ECO:0000313" key="3">
    <source>
        <dbReference type="EMBL" id="EFT83667.1"/>
    </source>
</evidence>
<feature type="transmembrane region" description="Helical" evidence="2">
    <location>
        <begin position="713"/>
        <end position="730"/>
    </location>
</feature>
<feature type="transmembrane region" description="Helical" evidence="2">
    <location>
        <begin position="788"/>
        <end position="804"/>
    </location>
</feature>
<keyword evidence="2" id="KW-0812">Transmembrane</keyword>
<accession>E6K1I6</accession>